<dbReference type="PANTHER" id="PTHR14520">
    <property type="entry name" value="MITOCHONDRIAL RIBOSOMAL PROTEIN 63"/>
    <property type="match status" value="1"/>
</dbReference>
<dbReference type="PANTHER" id="PTHR14520:SF4">
    <property type="entry name" value="LARGE RIBOSOMAL SUBUNIT PROTEIN ML63"/>
    <property type="match status" value="1"/>
</dbReference>
<keyword evidence="1" id="KW-0689">Ribosomal protein</keyword>
<gene>
    <name evidence="1" type="ORF">GBAR_LOCUS16264</name>
</gene>
<evidence type="ECO:0000313" key="2">
    <source>
        <dbReference type="Proteomes" id="UP001174909"/>
    </source>
</evidence>
<dbReference type="Pfam" id="PF14978">
    <property type="entry name" value="MRP-63"/>
    <property type="match status" value="1"/>
</dbReference>
<dbReference type="EMBL" id="CASHTH010002343">
    <property type="protein sequence ID" value="CAI8028540.1"/>
    <property type="molecule type" value="Genomic_DNA"/>
</dbReference>
<reference evidence="1" key="1">
    <citation type="submission" date="2023-03" db="EMBL/GenBank/DDBJ databases">
        <authorList>
            <person name="Steffen K."/>
            <person name="Cardenas P."/>
        </authorList>
    </citation>
    <scope>NUCLEOTIDE SEQUENCE</scope>
</reference>
<dbReference type="InterPro" id="IPR016576">
    <property type="entry name" value="Ribosomal_mL63"/>
</dbReference>
<comment type="caution">
    <text evidence="1">The sequence shown here is derived from an EMBL/GenBank/DDBJ whole genome shotgun (WGS) entry which is preliminary data.</text>
</comment>
<proteinExistence type="predicted"/>
<organism evidence="1 2">
    <name type="scientific">Geodia barretti</name>
    <name type="common">Barrett's horny sponge</name>
    <dbReference type="NCBI Taxonomy" id="519541"/>
    <lineage>
        <taxon>Eukaryota</taxon>
        <taxon>Metazoa</taxon>
        <taxon>Porifera</taxon>
        <taxon>Demospongiae</taxon>
        <taxon>Heteroscleromorpha</taxon>
        <taxon>Tetractinellida</taxon>
        <taxon>Astrophorina</taxon>
        <taxon>Geodiidae</taxon>
        <taxon>Geodia</taxon>
    </lineage>
</organism>
<sequence>MFLSALLFGARSTPGKQWIGKHRRTWKMTATRRKNTRDREKLVREVEEVLSRPYLSLEQEHRHSMERRKEYVPMFMRRQRNKWLKREQLPFSSLVKHGNY</sequence>
<keyword evidence="2" id="KW-1185">Reference proteome</keyword>
<dbReference type="GO" id="GO:0005761">
    <property type="term" value="C:mitochondrial ribosome"/>
    <property type="evidence" value="ECO:0007669"/>
    <property type="project" value="InterPro"/>
</dbReference>
<dbReference type="AlphaFoldDB" id="A0AA35WVV3"/>
<dbReference type="GO" id="GO:0003735">
    <property type="term" value="F:structural constituent of ribosome"/>
    <property type="evidence" value="ECO:0007669"/>
    <property type="project" value="TreeGrafter"/>
</dbReference>
<name>A0AA35WVV3_GEOBA</name>
<protein>
    <submittedName>
        <fullName evidence="1">Ribosomal protein 63, mitochondrial</fullName>
    </submittedName>
</protein>
<dbReference type="GO" id="GO:0032543">
    <property type="term" value="P:mitochondrial translation"/>
    <property type="evidence" value="ECO:0007669"/>
    <property type="project" value="TreeGrafter"/>
</dbReference>
<dbReference type="Proteomes" id="UP001174909">
    <property type="component" value="Unassembled WGS sequence"/>
</dbReference>
<accession>A0AA35WVV3</accession>
<evidence type="ECO:0000313" key="1">
    <source>
        <dbReference type="EMBL" id="CAI8028540.1"/>
    </source>
</evidence>
<keyword evidence="1" id="KW-0687">Ribonucleoprotein</keyword>